<dbReference type="InterPro" id="IPR042634">
    <property type="entry name" value="MOX-1/MOX-2"/>
</dbReference>
<proteinExistence type="predicted"/>
<keyword evidence="6" id="KW-0010">Activator</keyword>
<keyword evidence="4 9" id="KW-0238">DNA-binding</keyword>
<dbReference type="PROSITE" id="PS00027">
    <property type="entry name" value="HOMEOBOX_1"/>
    <property type="match status" value="1"/>
</dbReference>
<dbReference type="OrthoDB" id="6159439at2759"/>
<name>A0A8X6X0A8_9ARAC</name>
<evidence type="ECO:0000256" key="7">
    <source>
        <dbReference type="ARBA" id="ARBA00023163"/>
    </source>
</evidence>
<dbReference type="GO" id="GO:0045944">
    <property type="term" value="P:positive regulation of transcription by RNA polymerase II"/>
    <property type="evidence" value="ECO:0007669"/>
    <property type="project" value="InterPro"/>
</dbReference>
<dbReference type="PROSITE" id="PS50071">
    <property type="entry name" value="HOMEOBOX_2"/>
    <property type="match status" value="1"/>
</dbReference>
<dbReference type="Proteomes" id="UP000886998">
    <property type="component" value="Unassembled WGS sequence"/>
</dbReference>
<evidence type="ECO:0000256" key="10">
    <source>
        <dbReference type="RuleBase" id="RU000682"/>
    </source>
</evidence>
<dbReference type="PANTHER" id="PTHR24328">
    <property type="entry name" value="HOMEOBOX PROTEIN MOX"/>
    <property type="match status" value="1"/>
</dbReference>
<dbReference type="Pfam" id="PF00046">
    <property type="entry name" value="Homeodomain"/>
    <property type="match status" value="1"/>
</dbReference>
<dbReference type="GO" id="GO:0000981">
    <property type="term" value="F:DNA-binding transcription factor activity, RNA polymerase II-specific"/>
    <property type="evidence" value="ECO:0007669"/>
    <property type="project" value="InterPro"/>
</dbReference>
<dbReference type="InterPro" id="IPR020479">
    <property type="entry name" value="HD_metazoa"/>
</dbReference>
<dbReference type="CDD" id="cd00086">
    <property type="entry name" value="homeodomain"/>
    <property type="match status" value="1"/>
</dbReference>
<dbReference type="AlphaFoldDB" id="A0A8X6X0A8"/>
<keyword evidence="3" id="KW-0805">Transcription regulation</keyword>
<evidence type="ECO:0000256" key="3">
    <source>
        <dbReference type="ARBA" id="ARBA00023015"/>
    </source>
</evidence>
<dbReference type="GO" id="GO:0000978">
    <property type="term" value="F:RNA polymerase II cis-regulatory region sequence-specific DNA binding"/>
    <property type="evidence" value="ECO:0007669"/>
    <property type="project" value="TreeGrafter"/>
</dbReference>
<evidence type="ECO:0000256" key="4">
    <source>
        <dbReference type="ARBA" id="ARBA00023125"/>
    </source>
</evidence>
<dbReference type="EMBL" id="BMAV01004288">
    <property type="protein sequence ID" value="GFY44559.1"/>
    <property type="molecule type" value="Genomic_DNA"/>
</dbReference>
<dbReference type="InterPro" id="IPR009057">
    <property type="entry name" value="Homeodomain-like_sf"/>
</dbReference>
<dbReference type="PANTHER" id="PTHR24328:SF7">
    <property type="entry name" value="BUTTONLESS"/>
    <property type="match status" value="1"/>
</dbReference>
<organism evidence="12 13">
    <name type="scientific">Trichonephila inaurata madagascariensis</name>
    <dbReference type="NCBI Taxonomy" id="2747483"/>
    <lineage>
        <taxon>Eukaryota</taxon>
        <taxon>Metazoa</taxon>
        <taxon>Ecdysozoa</taxon>
        <taxon>Arthropoda</taxon>
        <taxon>Chelicerata</taxon>
        <taxon>Arachnida</taxon>
        <taxon>Araneae</taxon>
        <taxon>Araneomorphae</taxon>
        <taxon>Entelegynae</taxon>
        <taxon>Araneoidea</taxon>
        <taxon>Nephilidae</taxon>
        <taxon>Trichonephila</taxon>
        <taxon>Trichonephila inaurata</taxon>
    </lineage>
</organism>
<evidence type="ECO:0000313" key="13">
    <source>
        <dbReference type="Proteomes" id="UP000886998"/>
    </source>
</evidence>
<reference evidence="12" key="1">
    <citation type="submission" date="2020-08" db="EMBL/GenBank/DDBJ databases">
        <title>Multicomponent nature underlies the extraordinary mechanical properties of spider dragline silk.</title>
        <authorList>
            <person name="Kono N."/>
            <person name="Nakamura H."/>
            <person name="Mori M."/>
            <person name="Yoshida Y."/>
            <person name="Ohtoshi R."/>
            <person name="Malay A.D."/>
            <person name="Moran D.A.P."/>
            <person name="Tomita M."/>
            <person name="Numata K."/>
            <person name="Arakawa K."/>
        </authorList>
    </citation>
    <scope>NUCLEOTIDE SEQUENCE</scope>
</reference>
<evidence type="ECO:0000256" key="1">
    <source>
        <dbReference type="ARBA" id="ARBA00004123"/>
    </source>
</evidence>
<accession>A0A8X6X0A8</accession>
<keyword evidence="5 9" id="KW-0371">Homeobox</keyword>
<feature type="DNA-binding region" description="Homeobox" evidence="9">
    <location>
        <begin position="327"/>
        <end position="386"/>
    </location>
</feature>
<protein>
    <submittedName>
        <fullName evidence="12">Homeobox protein MOX-2</fullName>
    </submittedName>
</protein>
<evidence type="ECO:0000256" key="2">
    <source>
        <dbReference type="ARBA" id="ARBA00022473"/>
    </source>
</evidence>
<evidence type="ECO:0000256" key="6">
    <source>
        <dbReference type="ARBA" id="ARBA00023159"/>
    </source>
</evidence>
<evidence type="ECO:0000313" key="12">
    <source>
        <dbReference type="EMBL" id="GFY44559.1"/>
    </source>
</evidence>
<gene>
    <name evidence="12" type="primary">MEOX2</name>
    <name evidence="12" type="ORF">TNIN_306831</name>
</gene>
<feature type="domain" description="Homeobox" evidence="11">
    <location>
        <begin position="325"/>
        <end position="385"/>
    </location>
</feature>
<keyword evidence="2" id="KW-0217">Developmental protein</keyword>
<dbReference type="InterPro" id="IPR017970">
    <property type="entry name" value="Homeobox_CS"/>
</dbReference>
<keyword evidence="13" id="KW-1185">Reference proteome</keyword>
<dbReference type="PRINTS" id="PR00024">
    <property type="entry name" value="HOMEOBOX"/>
</dbReference>
<keyword evidence="7" id="KW-0804">Transcription</keyword>
<keyword evidence="8 9" id="KW-0539">Nucleus</keyword>
<dbReference type="SUPFAM" id="SSF46689">
    <property type="entry name" value="Homeodomain-like"/>
    <property type="match status" value="1"/>
</dbReference>
<evidence type="ECO:0000256" key="5">
    <source>
        <dbReference type="ARBA" id="ARBA00023155"/>
    </source>
</evidence>
<evidence type="ECO:0000256" key="9">
    <source>
        <dbReference type="PROSITE-ProRule" id="PRU00108"/>
    </source>
</evidence>
<comment type="subcellular location">
    <subcellularLocation>
        <location evidence="1 9 10">Nucleus</location>
    </subcellularLocation>
</comment>
<sequence length="407" mass="46827">MFESSAMYQDNAEAKISLSNQEWARNNIPYLPITTMLGSNLQQPSPAKSVNLLAKCIDSNNFTDYLDFIDFDRSSTTSDDWLCNDIALETSSESFFEDCCSIDLPTSETDELKLSLVENEIKNEHSNSKGICYFCPDYLEKNSNEKNFGTAASNIRVDDQVCNTDQNKLLNESCFRPSLPGFLPNFTPFWTQKNFEKHFSTPDYASIAESHIKSFSPAHQVLKPKPLGKSSPKSVRRNGILPTYEGPQQNFSLNDSDICIQNNGNTINCVDSLINIQRFENENTEILKLREEFNIATQLFPSDGEIDKFHSDHHLQDVGSEEELCKPRKERTAFSKHQVQELEEEFAQHNYLTRLRRYEIAVALDLTERQVKVWFQNRRMKWKRTKGAHMKTKEKLMKGINEKPLTL</sequence>
<dbReference type="SMART" id="SM00389">
    <property type="entry name" value="HOX"/>
    <property type="match status" value="1"/>
</dbReference>
<dbReference type="Gene3D" id="1.10.10.60">
    <property type="entry name" value="Homeodomain-like"/>
    <property type="match status" value="1"/>
</dbReference>
<evidence type="ECO:0000256" key="8">
    <source>
        <dbReference type="ARBA" id="ARBA00023242"/>
    </source>
</evidence>
<dbReference type="InterPro" id="IPR001356">
    <property type="entry name" value="HD"/>
</dbReference>
<comment type="caution">
    <text evidence="12">The sequence shown here is derived from an EMBL/GenBank/DDBJ whole genome shotgun (WGS) entry which is preliminary data.</text>
</comment>
<evidence type="ECO:0000259" key="11">
    <source>
        <dbReference type="PROSITE" id="PS50071"/>
    </source>
</evidence>
<dbReference type="GO" id="GO:0005634">
    <property type="term" value="C:nucleus"/>
    <property type="evidence" value="ECO:0007669"/>
    <property type="project" value="UniProtKB-SubCell"/>
</dbReference>